<proteinExistence type="predicted"/>
<name>K4BZK9_SOLLC</name>
<evidence type="ECO:0000256" key="2">
    <source>
        <dbReference type="SAM" id="Phobius"/>
    </source>
</evidence>
<sequence>MKIRTNSDVYGLPCYYFAGKIWEFVAVGITTSWPEFVGGCLLSLLVVVARRKREVKEEKRRRRGGKGRGKGRGRVKGGWRWRGESSKGLRCLTPVAAGCVQLLLLRHRCWAEQSSLPLSRPSTSMKSRAAVREEREGRREEEGCWEEKEREHWEERGLRLGGEREERGLRLPSFSFLKISSPPPLFDLVNKLNKTLNGLQ</sequence>
<keyword evidence="2" id="KW-0812">Transmembrane</keyword>
<evidence type="ECO:0000313" key="4">
    <source>
        <dbReference type="Proteomes" id="UP000004994"/>
    </source>
</evidence>
<dbReference type="Gramene" id="Solyc05g023700.1.1">
    <property type="protein sequence ID" value="Solyc05g023700.1.1"/>
    <property type="gene ID" value="Solyc05g023700.1"/>
</dbReference>
<evidence type="ECO:0000313" key="3">
    <source>
        <dbReference type="EnsemblPlants" id="Solyc05g023700.1.1"/>
    </source>
</evidence>
<protein>
    <submittedName>
        <fullName evidence="3">Uncharacterized protein</fullName>
    </submittedName>
</protein>
<reference evidence="3" key="1">
    <citation type="journal article" date="2012" name="Nature">
        <title>The tomato genome sequence provides insights into fleshy fruit evolution.</title>
        <authorList>
            <consortium name="Tomato Genome Consortium"/>
        </authorList>
    </citation>
    <scope>NUCLEOTIDE SEQUENCE [LARGE SCALE GENOMIC DNA]</scope>
    <source>
        <strain evidence="3">cv. Heinz 1706</strain>
    </source>
</reference>
<feature type="region of interest" description="Disordered" evidence="1">
    <location>
        <begin position="57"/>
        <end position="77"/>
    </location>
</feature>
<feature type="transmembrane region" description="Helical" evidence="2">
    <location>
        <begin position="25"/>
        <end position="49"/>
    </location>
</feature>
<dbReference type="InParanoid" id="K4BZK9"/>
<keyword evidence="2" id="KW-0472">Membrane</keyword>
<organism evidence="3">
    <name type="scientific">Solanum lycopersicum</name>
    <name type="common">Tomato</name>
    <name type="synonym">Lycopersicon esculentum</name>
    <dbReference type="NCBI Taxonomy" id="4081"/>
    <lineage>
        <taxon>Eukaryota</taxon>
        <taxon>Viridiplantae</taxon>
        <taxon>Streptophyta</taxon>
        <taxon>Embryophyta</taxon>
        <taxon>Tracheophyta</taxon>
        <taxon>Spermatophyta</taxon>
        <taxon>Magnoliopsida</taxon>
        <taxon>eudicotyledons</taxon>
        <taxon>Gunneridae</taxon>
        <taxon>Pentapetalae</taxon>
        <taxon>asterids</taxon>
        <taxon>lamiids</taxon>
        <taxon>Solanales</taxon>
        <taxon>Solanaceae</taxon>
        <taxon>Solanoideae</taxon>
        <taxon>Solaneae</taxon>
        <taxon>Solanum</taxon>
        <taxon>Solanum subgen. Lycopersicon</taxon>
    </lineage>
</organism>
<evidence type="ECO:0000256" key="1">
    <source>
        <dbReference type="SAM" id="MobiDB-lite"/>
    </source>
</evidence>
<dbReference type="PaxDb" id="4081-Solyc05g023700.1.1"/>
<dbReference type="HOGENOM" id="CLU_1368285_0_0_1"/>
<accession>K4BZK9</accession>
<reference evidence="3" key="2">
    <citation type="submission" date="2015-06" db="UniProtKB">
        <authorList>
            <consortium name="EnsemblPlants"/>
        </authorList>
    </citation>
    <scope>IDENTIFICATION</scope>
    <source>
        <strain evidence="3">cv. Heinz 1706</strain>
    </source>
</reference>
<keyword evidence="2" id="KW-1133">Transmembrane helix</keyword>
<dbReference type="Proteomes" id="UP000004994">
    <property type="component" value="Chromosome 5"/>
</dbReference>
<dbReference type="AlphaFoldDB" id="K4BZK9"/>
<dbReference type="EnsemblPlants" id="Solyc05g023700.1.1">
    <property type="protein sequence ID" value="Solyc05g023700.1.1"/>
    <property type="gene ID" value="Solyc05g023700.1"/>
</dbReference>
<keyword evidence="4" id="KW-1185">Reference proteome</keyword>